<organism evidence="2 3">
    <name type="scientific">Durusdinium trenchii</name>
    <dbReference type="NCBI Taxonomy" id="1381693"/>
    <lineage>
        <taxon>Eukaryota</taxon>
        <taxon>Sar</taxon>
        <taxon>Alveolata</taxon>
        <taxon>Dinophyceae</taxon>
        <taxon>Suessiales</taxon>
        <taxon>Symbiodiniaceae</taxon>
        <taxon>Durusdinium</taxon>
    </lineage>
</organism>
<keyword evidence="1" id="KW-0812">Transmembrane</keyword>
<feature type="transmembrane region" description="Helical" evidence="1">
    <location>
        <begin position="279"/>
        <end position="295"/>
    </location>
</feature>
<sequence>MSVNGEAKGCWKCWPEWLDSELLQHWRQVLGAWIVFFVTAGLTYHAPPVMLSAIKAEFGVDAYEIAWLGAIFQLCKGLLTMPGGYALYRYGCRTCLRAGAVVILRLGEGDQRLDCREGDRETAGLLAKSSAWSRVALGLHVVAWTFPKVRLYQLYIIIALINTLTLCLKMDVHMDLQVSAMYSSIVFVTSIAGKLFMGAAMDSKFQGIAGMLSCFLLFLGTLLPLDFSQAGGSLTRSHTQLLAFAMVYGMGFGGTYSLLSAKPAKLLGRMADFGKLQGFLMLFQVIGGFLGTLVTGKLRDLSGSYTWSFYVFIIMAFLACCHYAALEAGSRSTLQARGRGAFCSWHVLWISRFNYVDYNTSRSDCACLACFA</sequence>
<gene>
    <name evidence="2" type="ORF">SCF082_LOCUS28085</name>
</gene>
<dbReference type="Pfam" id="PF07690">
    <property type="entry name" value="MFS_1"/>
    <property type="match status" value="1"/>
</dbReference>
<dbReference type="Proteomes" id="UP001642464">
    <property type="component" value="Unassembled WGS sequence"/>
</dbReference>
<feature type="transmembrane region" description="Helical" evidence="1">
    <location>
        <begin position="152"/>
        <end position="168"/>
    </location>
</feature>
<evidence type="ECO:0000313" key="2">
    <source>
        <dbReference type="EMBL" id="CAK9051066.1"/>
    </source>
</evidence>
<dbReference type="SUPFAM" id="SSF103473">
    <property type="entry name" value="MFS general substrate transporter"/>
    <property type="match status" value="2"/>
</dbReference>
<feature type="transmembrane region" description="Helical" evidence="1">
    <location>
        <begin position="180"/>
        <end position="201"/>
    </location>
</feature>
<dbReference type="Gene3D" id="1.20.1250.20">
    <property type="entry name" value="MFS general substrate transporter like domains"/>
    <property type="match status" value="2"/>
</dbReference>
<feature type="transmembrane region" description="Helical" evidence="1">
    <location>
        <begin position="207"/>
        <end position="227"/>
    </location>
</feature>
<evidence type="ECO:0000313" key="3">
    <source>
        <dbReference type="Proteomes" id="UP001642464"/>
    </source>
</evidence>
<evidence type="ECO:0000256" key="1">
    <source>
        <dbReference type="SAM" id="Phobius"/>
    </source>
</evidence>
<dbReference type="InterPro" id="IPR050327">
    <property type="entry name" value="Proton-linked_MCT"/>
</dbReference>
<keyword evidence="3" id="KW-1185">Reference proteome</keyword>
<reference evidence="2 3" key="1">
    <citation type="submission" date="2024-02" db="EMBL/GenBank/DDBJ databases">
        <authorList>
            <person name="Chen Y."/>
            <person name="Shah S."/>
            <person name="Dougan E. K."/>
            <person name="Thang M."/>
            <person name="Chan C."/>
        </authorList>
    </citation>
    <scope>NUCLEOTIDE SEQUENCE [LARGE SCALE GENOMIC DNA]</scope>
</reference>
<keyword evidence="1" id="KW-0472">Membrane</keyword>
<comment type="caution">
    <text evidence="2">The sequence shown here is derived from an EMBL/GenBank/DDBJ whole genome shotgun (WGS) entry which is preliminary data.</text>
</comment>
<dbReference type="InterPro" id="IPR036259">
    <property type="entry name" value="MFS_trans_sf"/>
</dbReference>
<feature type="transmembrane region" description="Helical" evidence="1">
    <location>
        <begin position="239"/>
        <end position="259"/>
    </location>
</feature>
<feature type="transmembrane region" description="Helical" evidence="1">
    <location>
        <begin position="307"/>
        <end position="326"/>
    </location>
</feature>
<feature type="transmembrane region" description="Helical" evidence="1">
    <location>
        <begin position="66"/>
        <end position="88"/>
    </location>
</feature>
<feature type="transmembrane region" description="Helical" evidence="1">
    <location>
        <begin position="29"/>
        <end position="46"/>
    </location>
</feature>
<keyword evidence="1" id="KW-1133">Transmembrane helix</keyword>
<accession>A0ABP0MIQ8</accession>
<dbReference type="PANTHER" id="PTHR11360">
    <property type="entry name" value="MONOCARBOXYLATE TRANSPORTER"/>
    <property type="match status" value="1"/>
</dbReference>
<name>A0ABP0MIQ8_9DINO</name>
<proteinExistence type="predicted"/>
<protein>
    <submittedName>
        <fullName evidence="2">GDT1-like protein 3</fullName>
    </submittedName>
</protein>
<dbReference type="EMBL" id="CAXAMM010022046">
    <property type="protein sequence ID" value="CAK9051066.1"/>
    <property type="molecule type" value="Genomic_DNA"/>
</dbReference>
<dbReference type="PANTHER" id="PTHR11360:SF284">
    <property type="entry name" value="EG:103B4.3 PROTEIN-RELATED"/>
    <property type="match status" value="1"/>
</dbReference>
<dbReference type="InterPro" id="IPR011701">
    <property type="entry name" value="MFS"/>
</dbReference>